<name>A0ABY3PR31_9CYAN</name>
<proteinExistence type="predicted"/>
<evidence type="ECO:0000313" key="2">
    <source>
        <dbReference type="EMBL" id="UFP96064.1"/>
    </source>
</evidence>
<evidence type="ECO:0000313" key="3">
    <source>
        <dbReference type="Proteomes" id="UP001054846"/>
    </source>
</evidence>
<reference evidence="2 3" key="1">
    <citation type="journal article" date="2021" name="Genome Biol. Evol.">
        <title>Complete Genome Sequencing of a Novel Gloeobacter Species from a Waterfall Cave in Mexico.</title>
        <authorList>
            <person name="Saw J.H."/>
            <person name="Cardona T."/>
            <person name="Montejano G."/>
        </authorList>
    </citation>
    <scope>NUCLEOTIDE SEQUENCE [LARGE SCALE GENOMIC DNA]</scope>
    <source>
        <strain evidence="2">MG652769</strain>
    </source>
</reference>
<keyword evidence="3" id="KW-1185">Reference proteome</keyword>
<keyword evidence="1" id="KW-0812">Transmembrane</keyword>
<evidence type="ECO:0000256" key="1">
    <source>
        <dbReference type="SAM" id="Phobius"/>
    </source>
</evidence>
<organism evidence="2 3">
    <name type="scientific">Gloeobacter morelensis MG652769</name>
    <dbReference type="NCBI Taxonomy" id="2781736"/>
    <lineage>
        <taxon>Bacteria</taxon>
        <taxon>Bacillati</taxon>
        <taxon>Cyanobacteriota</taxon>
        <taxon>Cyanophyceae</taxon>
        <taxon>Gloeobacterales</taxon>
        <taxon>Gloeobacteraceae</taxon>
        <taxon>Gloeobacter</taxon>
        <taxon>Gloeobacter morelensis</taxon>
    </lineage>
</organism>
<protein>
    <submittedName>
        <fullName evidence="2">Uncharacterized protein</fullName>
    </submittedName>
</protein>
<sequence length="90" mass="9790">MGGGMMGAQCLMSVQQLCLHLPPSHQWVRNLWSLHLAVLTGGLLLLGLYVLFQNESRAVLPADHFTVLAVTVIGGWLLVGSALQVWSYFG</sequence>
<accession>A0ABY3PR31</accession>
<keyword evidence="1" id="KW-1133">Transmembrane helix</keyword>
<gene>
    <name evidence="2" type="ORF">ISF26_07595</name>
</gene>
<feature type="transmembrane region" description="Helical" evidence="1">
    <location>
        <begin position="31"/>
        <end position="52"/>
    </location>
</feature>
<dbReference type="EMBL" id="CP063845">
    <property type="protein sequence ID" value="UFP96064.1"/>
    <property type="molecule type" value="Genomic_DNA"/>
</dbReference>
<keyword evidence="1" id="KW-0472">Membrane</keyword>
<dbReference type="Proteomes" id="UP001054846">
    <property type="component" value="Chromosome"/>
</dbReference>
<feature type="transmembrane region" description="Helical" evidence="1">
    <location>
        <begin position="64"/>
        <end position="89"/>
    </location>
</feature>
<dbReference type="RefSeq" id="WP_230843308.1">
    <property type="nucleotide sequence ID" value="NZ_CP063845.1"/>
</dbReference>